<organism evidence="2 4">
    <name type="scientific">Colwellia hornerae</name>
    <dbReference type="NCBI Taxonomy" id="89402"/>
    <lineage>
        <taxon>Bacteria</taxon>
        <taxon>Pseudomonadati</taxon>
        <taxon>Pseudomonadota</taxon>
        <taxon>Gammaproteobacteria</taxon>
        <taxon>Alteromonadales</taxon>
        <taxon>Colwelliaceae</taxon>
        <taxon>Colwellia</taxon>
    </lineage>
</organism>
<evidence type="ECO:0000313" key="3">
    <source>
        <dbReference type="Proteomes" id="UP000321525"/>
    </source>
</evidence>
<sequence>MAHTLIDIPFEQRHQCWFCGEPSELTFGFPHQYFLVFDCSHPPLSVPSCRECTAFARKAKQHSIWAVANNVKHFLAQTYQKDLAIGINWTKEELANSEFESGNFVGFQKSAWMMYEIAKQRLNYQGWVLSLEGVELDVDYIGTEFTFDGVTYPSVDLAIEHFIETYDLSAENFKKALAIVGIDKFGKAVRFCRLLIGRTPEQQKLALRYFAEDEKLG</sequence>
<dbReference type="RefSeq" id="WP_146798996.1">
    <property type="nucleotide sequence ID" value="NZ_VOLP01000008.1"/>
</dbReference>
<evidence type="ECO:0000313" key="1">
    <source>
        <dbReference type="EMBL" id="TWX61094.1"/>
    </source>
</evidence>
<dbReference type="EMBL" id="VOLR01000007">
    <property type="protein sequence ID" value="TWX61094.1"/>
    <property type="molecule type" value="Genomic_DNA"/>
</dbReference>
<gene>
    <name evidence="1" type="ORF">ESZ26_06845</name>
    <name evidence="2" type="ORF">ESZ27_04335</name>
</gene>
<protein>
    <submittedName>
        <fullName evidence="2">Uncharacterized protein</fullName>
    </submittedName>
</protein>
<comment type="caution">
    <text evidence="2">The sequence shown here is derived from an EMBL/GenBank/DDBJ whole genome shotgun (WGS) entry which is preliminary data.</text>
</comment>
<evidence type="ECO:0000313" key="4">
    <source>
        <dbReference type="Proteomes" id="UP000321917"/>
    </source>
</evidence>
<name>A0A5C6QNG5_9GAMM</name>
<proteinExistence type="predicted"/>
<keyword evidence="3" id="KW-1185">Reference proteome</keyword>
<accession>A0A5C6QNG5</accession>
<evidence type="ECO:0000313" key="2">
    <source>
        <dbReference type="EMBL" id="TWX70347.1"/>
    </source>
</evidence>
<dbReference type="Proteomes" id="UP000321525">
    <property type="component" value="Unassembled WGS sequence"/>
</dbReference>
<dbReference type="EMBL" id="VOLQ01000005">
    <property type="protein sequence ID" value="TWX70347.1"/>
    <property type="molecule type" value="Genomic_DNA"/>
</dbReference>
<dbReference type="Proteomes" id="UP000321917">
    <property type="component" value="Unassembled WGS sequence"/>
</dbReference>
<dbReference type="AlphaFoldDB" id="A0A5C6QNG5"/>
<dbReference type="OrthoDB" id="5888461at2"/>
<reference evidence="2 4" key="1">
    <citation type="submission" date="2019-07" db="EMBL/GenBank/DDBJ databases">
        <title>Genomes of sea-ice associated Colwellia species.</title>
        <authorList>
            <person name="Bowman J.P."/>
        </authorList>
    </citation>
    <scope>NUCLEOTIDE SEQUENCE [LARGE SCALE GENOMIC DNA]</scope>
    <source>
        <strain evidence="1 3">ACAM 607</strain>
        <strain evidence="2 4">IC036</strain>
    </source>
</reference>